<feature type="transmembrane region" description="Helical" evidence="3">
    <location>
        <begin position="218"/>
        <end position="240"/>
    </location>
</feature>
<dbReference type="Proteomes" id="UP000298347">
    <property type="component" value="Unassembled WGS sequence"/>
</dbReference>
<name>A0A4Z0GTH2_9BACL</name>
<keyword evidence="5" id="KW-1185">Reference proteome</keyword>
<organism evidence="4 5">
    <name type="scientific">Sporolactobacillus shoreae</name>
    <dbReference type="NCBI Taxonomy" id="1465501"/>
    <lineage>
        <taxon>Bacteria</taxon>
        <taxon>Bacillati</taxon>
        <taxon>Bacillota</taxon>
        <taxon>Bacilli</taxon>
        <taxon>Bacillales</taxon>
        <taxon>Sporolactobacillaceae</taxon>
        <taxon>Sporolactobacillus</taxon>
    </lineage>
</organism>
<feature type="region of interest" description="Disordered" evidence="2">
    <location>
        <begin position="381"/>
        <end position="452"/>
    </location>
</feature>
<keyword evidence="3" id="KW-0472">Membrane</keyword>
<accession>A0A4Z0GTH2</accession>
<evidence type="ECO:0000313" key="4">
    <source>
        <dbReference type="EMBL" id="TGA99991.1"/>
    </source>
</evidence>
<dbReference type="OrthoDB" id="4975281at2"/>
<keyword evidence="3" id="KW-0812">Transmembrane</keyword>
<proteinExistence type="inferred from homology"/>
<dbReference type="RefSeq" id="WP_135347386.1">
    <property type="nucleotide sequence ID" value="NZ_SRJD01000002.1"/>
</dbReference>
<evidence type="ECO:0000256" key="3">
    <source>
        <dbReference type="SAM" id="Phobius"/>
    </source>
</evidence>
<dbReference type="AlphaFoldDB" id="A0A4Z0GTH2"/>
<evidence type="ECO:0000256" key="1">
    <source>
        <dbReference type="ARBA" id="ARBA00010163"/>
    </source>
</evidence>
<evidence type="ECO:0000256" key="2">
    <source>
        <dbReference type="SAM" id="MobiDB-lite"/>
    </source>
</evidence>
<protein>
    <submittedName>
        <fullName evidence="4">Type VII secretion protein EssB</fullName>
    </submittedName>
</protein>
<dbReference type="NCBIfam" id="TIGR03926">
    <property type="entry name" value="T7_EssB"/>
    <property type="match status" value="1"/>
</dbReference>
<sequence length="452" mass="49968">MVLSNSFFQSKFDAGIEKKDGQYKLTFQRVKIPLRDVEELGALESIEDGIGRKIEATEDEIIVAATENHELKPFEDLNKETLMEKLIFASNLIHFFANRQPSRVIPSCFPENIYFTPGFQPVFLHYGIKDSLPPIDYSAEEALQQVKATIAFLFDPSNTFDTYLKFDFDAKAVRFVKNLFRCEDFRSLKRLVEKERIKEIAAERLSVRLPKRKNLAKNGIMIGSIVLLIPLIILTIYAFIIQMPRENLFQQSHEFFLESQYSNVVTTLNSVSYNSMPKVAQYELAVSYVKNEALTAAQQSNILNNVTLQSNLLYYQYWIQTGRGDTSGALNTARSLNDRMLIAYALLKEKAAVQANLSISGQTKQTRLQSIDSELKQYSDLMKSSSSSPVNSTTNTGSNSGTSGSSVTNADVTGNGSSQGISTGSTGSSSGPSGSSQSQKKSGASLGSSGGK</sequence>
<dbReference type="EMBL" id="SRJD01000002">
    <property type="protein sequence ID" value="TGA99991.1"/>
    <property type="molecule type" value="Genomic_DNA"/>
</dbReference>
<evidence type="ECO:0000313" key="5">
    <source>
        <dbReference type="Proteomes" id="UP000298347"/>
    </source>
</evidence>
<reference evidence="4 5" key="1">
    <citation type="journal article" date="2015" name="Int. J. Syst. Evol. Microbiol.">
        <title>Sporolactobacillus shoreae sp. nov. and Sporolactobacillus spathodeae sp. nov., two spore-forming lactic acid bacteria isolated from tree barks in Thailand.</title>
        <authorList>
            <person name="Thamacharoensuk T."/>
            <person name="Kitahara M."/>
            <person name="Ohkuma M."/>
            <person name="Thongchul N."/>
            <person name="Tanasupawat S."/>
        </authorList>
    </citation>
    <scope>NUCLEOTIDE SEQUENCE [LARGE SCALE GENOMIC DNA]</scope>
    <source>
        <strain evidence="4 5">BK92</strain>
    </source>
</reference>
<dbReference type="Pfam" id="PF10140">
    <property type="entry name" value="YukC"/>
    <property type="match status" value="1"/>
</dbReference>
<keyword evidence="3" id="KW-1133">Transmembrane helix</keyword>
<comment type="caution">
    <text evidence="4">The sequence shown here is derived from an EMBL/GenBank/DDBJ whole genome shotgun (WGS) entry which is preliminary data.</text>
</comment>
<dbReference type="Gene3D" id="1.10.510.10">
    <property type="entry name" value="Transferase(Phosphotransferase) domain 1"/>
    <property type="match status" value="1"/>
</dbReference>
<dbReference type="InterPro" id="IPR042565">
    <property type="entry name" value="T7SS_EssB_C"/>
</dbReference>
<gene>
    <name evidence="4" type="primary">essB</name>
    <name evidence="4" type="ORF">E4665_03315</name>
</gene>
<dbReference type="InterPro" id="IPR018778">
    <property type="entry name" value="T7SS_EssB"/>
</dbReference>
<feature type="compositionally biased region" description="Low complexity" evidence="2">
    <location>
        <begin position="384"/>
        <end position="452"/>
    </location>
</feature>
<dbReference type="Gene3D" id="1.25.40.680">
    <property type="entry name" value="Type VII secretion system EssB, C-terminal-like domain"/>
    <property type="match status" value="1"/>
</dbReference>
<comment type="similarity">
    <text evidence="1">Belongs to the EssB family.</text>
</comment>